<dbReference type="InterPro" id="IPR036271">
    <property type="entry name" value="Tet_transcr_reg_TetR-rel_C_sf"/>
</dbReference>
<feature type="DNA-binding region" description="H-T-H motif" evidence="4">
    <location>
        <begin position="39"/>
        <end position="58"/>
    </location>
</feature>
<proteinExistence type="predicted"/>
<dbReference type="PROSITE" id="PS50977">
    <property type="entry name" value="HTH_TETR_2"/>
    <property type="match status" value="1"/>
</dbReference>
<sequence>MASVDDTPHRGRPRDPRRREAILVAAIALVAEVGYDRMTVDALASRAGVSKPTIYRRWPGGKAEIVVEAIRSKRAEGGKLPDTGSLRGDLIAYIGATTEGFDPHVAAGLIMQLQSSPELEALFRDEVICDEQARFESLLARATARGEIVGEVTPLFADIPGSMIFTRSLIRGEAIDDAFVEELVDRVLLPILTSSKEPAPNVV</sequence>
<evidence type="ECO:0000256" key="2">
    <source>
        <dbReference type="ARBA" id="ARBA00023125"/>
    </source>
</evidence>
<keyword evidence="3" id="KW-0804">Transcription</keyword>
<dbReference type="Pfam" id="PF00440">
    <property type="entry name" value="TetR_N"/>
    <property type="match status" value="1"/>
</dbReference>
<name>A0A9X3NFC3_9ACTN</name>
<dbReference type="PANTHER" id="PTHR30055">
    <property type="entry name" value="HTH-TYPE TRANSCRIPTIONAL REGULATOR RUTR"/>
    <property type="match status" value="1"/>
</dbReference>
<dbReference type="RefSeq" id="WP_270028373.1">
    <property type="nucleotide sequence ID" value="NZ_JAPDDP010000065.1"/>
</dbReference>
<keyword evidence="7" id="KW-1185">Reference proteome</keyword>
<dbReference type="Gene3D" id="1.10.10.60">
    <property type="entry name" value="Homeodomain-like"/>
    <property type="match status" value="1"/>
</dbReference>
<dbReference type="InterPro" id="IPR011075">
    <property type="entry name" value="TetR_C"/>
</dbReference>
<keyword evidence="2 4" id="KW-0238">DNA-binding</keyword>
<evidence type="ECO:0000313" key="7">
    <source>
        <dbReference type="Proteomes" id="UP001147653"/>
    </source>
</evidence>
<keyword evidence="1" id="KW-0805">Transcription regulation</keyword>
<dbReference type="GO" id="GO:0003700">
    <property type="term" value="F:DNA-binding transcription factor activity"/>
    <property type="evidence" value="ECO:0007669"/>
    <property type="project" value="TreeGrafter"/>
</dbReference>
<dbReference type="InterPro" id="IPR009057">
    <property type="entry name" value="Homeodomain-like_sf"/>
</dbReference>
<protein>
    <submittedName>
        <fullName evidence="6">TetR/AcrR family transcriptional regulator</fullName>
    </submittedName>
</protein>
<evidence type="ECO:0000259" key="5">
    <source>
        <dbReference type="PROSITE" id="PS50977"/>
    </source>
</evidence>
<dbReference type="EMBL" id="JAPDDP010000065">
    <property type="protein sequence ID" value="MDA0183960.1"/>
    <property type="molecule type" value="Genomic_DNA"/>
</dbReference>
<dbReference type="Proteomes" id="UP001147653">
    <property type="component" value="Unassembled WGS sequence"/>
</dbReference>
<dbReference type="PRINTS" id="PR00455">
    <property type="entry name" value="HTHTETR"/>
</dbReference>
<dbReference type="Gene3D" id="1.10.357.10">
    <property type="entry name" value="Tetracycline Repressor, domain 2"/>
    <property type="match status" value="1"/>
</dbReference>
<evidence type="ECO:0000256" key="4">
    <source>
        <dbReference type="PROSITE-ProRule" id="PRU00335"/>
    </source>
</evidence>
<evidence type="ECO:0000313" key="6">
    <source>
        <dbReference type="EMBL" id="MDA0183960.1"/>
    </source>
</evidence>
<organism evidence="6 7">
    <name type="scientific">Solirubrobacter phytolaccae</name>
    <dbReference type="NCBI Taxonomy" id="1404360"/>
    <lineage>
        <taxon>Bacteria</taxon>
        <taxon>Bacillati</taxon>
        <taxon>Actinomycetota</taxon>
        <taxon>Thermoleophilia</taxon>
        <taxon>Solirubrobacterales</taxon>
        <taxon>Solirubrobacteraceae</taxon>
        <taxon>Solirubrobacter</taxon>
    </lineage>
</organism>
<dbReference type="AlphaFoldDB" id="A0A9X3NFC3"/>
<reference evidence="6" key="1">
    <citation type="submission" date="2022-10" db="EMBL/GenBank/DDBJ databases">
        <title>The WGS of Solirubrobacter phytolaccae KCTC 29190.</title>
        <authorList>
            <person name="Jiang Z."/>
        </authorList>
    </citation>
    <scope>NUCLEOTIDE SEQUENCE</scope>
    <source>
        <strain evidence="6">KCTC 29190</strain>
    </source>
</reference>
<gene>
    <name evidence="6" type="ORF">OJ997_26875</name>
</gene>
<dbReference type="InterPro" id="IPR050109">
    <property type="entry name" value="HTH-type_TetR-like_transc_reg"/>
</dbReference>
<evidence type="ECO:0000256" key="1">
    <source>
        <dbReference type="ARBA" id="ARBA00023015"/>
    </source>
</evidence>
<accession>A0A9X3NFC3</accession>
<feature type="domain" description="HTH tetR-type" evidence="5">
    <location>
        <begin position="16"/>
        <end position="76"/>
    </location>
</feature>
<dbReference type="Pfam" id="PF16859">
    <property type="entry name" value="TetR_C_11"/>
    <property type="match status" value="1"/>
</dbReference>
<dbReference type="GO" id="GO:0000976">
    <property type="term" value="F:transcription cis-regulatory region binding"/>
    <property type="evidence" value="ECO:0007669"/>
    <property type="project" value="TreeGrafter"/>
</dbReference>
<dbReference type="PANTHER" id="PTHR30055:SF148">
    <property type="entry name" value="TETR-FAMILY TRANSCRIPTIONAL REGULATOR"/>
    <property type="match status" value="1"/>
</dbReference>
<evidence type="ECO:0000256" key="3">
    <source>
        <dbReference type="ARBA" id="ARBA00023163"/>
    </source>
</evidence>
<comment type="caution">
    <text evidence="6">The sequence shown here is derived from an EMBL/GenBank/DDBJ whole genome shotgun (WGS) entry which is preliminary data.</text>
</comment>
<dbReference type="InterPro" id="IPR001647">
    <property type="entry name" value="HTH_TetR"/>
</dbReference>
<dbReference type="SUPFAM" id="SSF46689">
    <property type="entry name" value="Homeodomain-like"/>
    <property type="match status" value="1"/>
</dbReference>
<dbReference type="SUPFAM" id="SSF48498">
    <property type="entry name" value="Tetracyclin repressor-like, C-terminal domain"/>
    <property type="match status" value="1"/>
</dbReference>